<dbReference type="InterPro" id="IPR035929">
    <property type="entry name" value="CoaB-like_sf"/>
</dbReference>
<evidence type="ECO:0000256" key="1">
    <source>
        <dbReference type="ARBA" id="ARBA00022793"/>
    </source>
</evidence>
<organism evidence="7 8">
    <name type="scientific">Qipengyuania atrilutea</name>
    <dbReference type="NCBI Taxonomy" id="2744473"/>
    <lineage>
        <taxon>Bacteria</taxon>
        <taxon>Pseudomonadati</taxon>
        <taxon>Pseudomonadota</taxon>
        <taxon>Alphaproteobacteria</taxon>
        <taxon>Sphingomonadales</taxon>
        <taxon>Erythrobacteraceae</taxon>
        <taxon>Qipengyuania</taxon>
    </lineage>
</organism>
<proteinExistence type="inferred from homology"/>
<keyword evidence="3" id="KW-0436">Ligase</keyword>
<dbReference type="AlphaFoldDB" id="A0A850GYZ1"/>
<dbReference type="EMBL" id="JABWGV010000002">
    <property type="protein sequence ID" value="NVD44874.1"/>
    <property type="molecule type" value="Genomic_DNA"/>
</dbReference>
<keyword evidence="3" id="KW-0288">FMN</keyword>
<keyword evidence="3" id="KW-0460">Magnesium</keyword>
<keyword evidence="1 3" id="KW-0210">Decarboxylase</keyword>
<dbReference type="InterPro" id="IPR005252">
    <property type="entry name" value="CoaBC"/>
</dbReference>
<dbReference type="GO" id="GO:0004633">
    <property type="term" value="F:phosphopantothenoylcysteine decarboxylase activity"/>
    <property type="evidence" value="ECO:0007669"/>
    <property type="project" value="UniProtKB-UniRule"/>
</dbReference>
<feature type="binding site" evidence="3">
    <location>
        <position position="537"/>
    </location>
    <ligand>
        <name>CTP</name>
        <dbReference type="ChEBI" id="CHEBI:37563"/>
    </ligand>
</feature>
<dbReference type="GO" id="GO:0071513">
    <property type="term" value="C:phosphopantothenoylcysteine decarboxylase complex"/>
    <property type="evidence" value="ECO:0007669"/>
    <property type="project" value="TreeGrafter"/>
</dbReference>
<keyword evidence="3" id="KW-0479">Metal-binding</keyword>
<feature type="binding site" evidence="3">
    <location>
        <position position="483"/>
    </location>
    <ligand>
        <name>CTP</name>
        <dbReference type="ChEBI" id="CHEBI:37563"/>
    </ligand>
</feature>
<dbReference type="GO" id="GO:0015937">
    <property type="term" value="P:coenzyme A biosynthetic process"/>
    <property type="evidence" value="ECO:0007669"/>
    <property type="project" value="UniProtKB-UniRule"/>
</dbReference>
<evidence type="ECO:0000313" key="8">
    <source>
        <dbReference type="Proteomes" id="UP000561438"/>
    </source>
</evidence>
<comment type="similarity">
    <text evidence="3">In the C-terminal section; belongs to the PPC synthetase family.</text>
</comment>
<dbReference type="Proteomes" id="UP000561438">
    <property type="component" value="Unassembled WGS sequence"/>
</dbReference>
<evidence type="ECO:0000313" key="7">
    <source>
        <dbReference type="EMBL" id="NVD44874.1"/>
    </source>
</evidence>
<dbReference type="GO" id="GO:0010181">
    <property type="term" value="F:FMN binding"/>
    <property type="evidence" value="ECO:0007669"/>
    <property type="project" value="UniProtKB-UniRule"/>
</dbReference>
<comment type="catalytic activity">
    <reaction evidence="3">
        <text>(R)-4'-phosphopantothenate + L-cysteine + CTP = N-[(R)-4-phosphopantothenoyl]-L-cysteine + CMP + diphosphate + H(+)</text>
        <dbReference type="Rhea" id="RHEA:19397"/>
        <dbReference type="ChEBI" id="CHEBI:10986"/>
        <dbReference type="ChEBI" id="CHEBI:15378"/>
        <dbReference type="ChEBI" id="CHEBI:33019"/>
        <dbReference type="ChEBI" id="CHEBI:35235"/>
        <dbReference type="ChEBI" id="CHEBI:37563"/>
        <dbReference type="ChEBI" id="CHEBI:59458"/>
        <dbReference type="ChEBI" id="CHEBI:60377"/>
        <dbReference type="EC" id="6.3.2.5"/>
    </reaction>
</comment>
<feature type="active site" description="Proton donor" evidence="3">
    <location>
        <position position="158"/>
    </location>
</feature>
<dbReference type="SUPFAM" id="SSF102645">
    <property type="entry name" value="CoaB-like"/>
    <property type="match status" value="1"/>
</dbReference>
<dbReference type="Pfam" id="PF04127">
    <property type="entry name" value="DFP"/>
    <property type="match status" value="1"/>
</dbReference>
<feature type="binding site" evidence="3">
    <location>
        <position position="519"/>
    </location>
    <ligand>
        <name>CTP</name>
        <dbReference type="ChEBI" id="CHEBI:37563"/>
    </ligand>
</feature>
<reference evidence="7 8" key="1">
    <citation type="submission" date="2020-06" db="EMBL/GenBank/DDBJ databases">
        <title>Altererythrobacter sp. HHU K3-1.</title>
        <authorList>
            <person name="Zhang D."/>
            <person name="Xue H."/>
        </authorList>
    </citation>
    <scope>NUCLEOTIDE SEQUENCE [LARGE SCALE GENOMIC DNA]</scope>
    <source>
        <strain evidence="7 8">HHU K3-1</strain>
    </source>
</reference>
<feature type="domain" description="DNA/pantothenate metabolism flavoprotein C-terminal" evidence="6">
    <location>
        <begin position="382"/>
        <end position="587"/>
    </location>
</feature>
<dbReference type="UniPathway" id="UPA00241">
    <property type="reaction ID" value="UER00353"/>
</dbReference>
<evidence type="ECO:0000256" key="3">
    <source>
        <dbReference type="HAMAP-Rule" id="MF_02225"/>
    </source>
</evidence>
<dbReference type="GO" id="GO:0004632">
    <property type="term" value="F:phosphopantothenate--cysteine ligase activity"/>
    <property type="evidence" value="ECO:0007669"/>
    <property type="project" value="UniProtKB-UniRule"/>
</dbReference>
<gene>
    <name evidence="3" type="primary">coaBC</name>
    <name evidence="7" type="ORF">HUV48_07545</name>
</gene>
<dbReference type="InterPro" id="IPR007085">
    <property type="entry name" value="DNA/pantothenate-metab_flavo_C"/>
</dbReference>
<dbReference type="InterPro" id="IPR036551">
    <property type="entry name" value="Flavin_trans-like"/>
</dbReference>
<keyword evidence="2 3" id="KW-0456">Lyase</keyword>
<comment type="pathway">
    <text evidence="3">Cofactor biosynthesis; coenzyme A biosynthesis; CoA from (R)-pantothenate: step 3/5.</text>
</comment>
<evidence type="ECO:0000256" key="4">
    <source>
        <dbReference type="SAM" id="MobiDB-lite"/>
    </source>
</evidence>
<evidence type="ECO:0000256" key="2">
    <source>
        <dbReference type="ARBA" id="ARBA00023239"/>
    </source>
</evidence>
<dbReference type="GO" id="GO:0015941">
    <property type="term" value="P:pantothenate catabolic process"/>
    <property type="evidence" value="ECO:0007669"/>
    <property type="project" value="InterPro"/>
</dbReference>
<comment type="function">
    <text evidence="3">Catalyzes two sequential steps in the biosynthesis of coenzyme A. In the first step cysteine is conjugated to 4'-phosphopantothenate to form 4-phosphopantothenoylcysteine. In the second step the latter compound is decarboxylated to form 4'-phosphopantotheine.</text>
</comment>
<sequence length="597" mass="63097">MKAGSPRVLLVVGGGIAAYKSCELVRLIRKGGGQVTCVVTDGGHQFVTPMALAALSENQVYTSLWDLKNEAEMGHIQLSREADLVVVCPATADMLAKMAAGIADDLATTLILATDKPVMAVPAMNVRMWEHGATQRNVAWLKQAGVTVLDPDEGAMACGEFGPGRLPEPEFIWASIAGALGMDVELPERPVAVPQAAPIEDAQDEPEEAPPSVNELAAEALEPEEDYREPPARSGLGSLLSAIIPRSTPKRAPADFEKDFALPPAEEEFASDEQVFEDAEPVDAGEALPAEEETAGEPDLSNPLFAKKGSAASAPPTDPEAMNHTVITGAGKAMPEPVAFKDASGGDTMSAPIALDPEATLSADPLAGQPEFDADPDHRPLYGRHVLVTAGPTWEPIDPVRYLANRSSGRQGFAIAAMAAAAGARVTLISGPVHLPTPVGVDRIDVESADEMAAKVKQMLPADVAFMVAAVADWRTKDRSNQKMKKRGSAPPALMLTENPDILTQVAASRKRPKLLVGFAAETENVIENATTKRKRKGADWIVANDVSGDVMGGDNNQIHIVTSGEVESFDTMPKMDVARELVARAADALVDMDAND</sequence>
<feature type="domain" description="Flavoprotein" evidence="5">
    <location>
        <begin position="7"/>
        <end position="172"/>
    </location>
</feature>
<feature type="region of interest" description="Phosphopantothenate--cysteine ligase" evidence="3">
    <location>
        <begin position="386"/>
        <end position="597"/>
    </location>
</feature>
<dbReference type="EC" id="6.3.2.5" evidence="3"/>
<dbReference type="PANTHER" id="PTHR14359">
    <property type="entry name" value="HOMO-OLIGOMERIC FLAVIN CONTAINING CYS DECARBOXYLASE FAMILY"/>
    <property type="match status" value="1"/>
</dbReference>
<dbReference type="EC" id="4.1.1.36" evidence="3"/>
<feature type="binding site" evidence="3">
    <location>
        <position position="533"/>
    </location>
    <ligand>
        <name>CTP</name>
        <dbReference type="ChEBI" id="CHEBI:37563"/>
    </ligand>
</feature>
<comment type="caution">
    <text evidence="7">The sequence shown here is derived from an EMBL/GenBank/DDBJ whole genome shotgun (WGS) entry which is preliminary data.</text>
</comment>
<dbReference type="PANTHER" id="PTHR14359:SF6">
    <property type="entry name" value="PHOSPHOPANTOTHENOYLCYSTEINE DECARBOXYLASE"/>
    <property type="match status" value="1"/>
</dbReference>
<comment type="similarity">
    <text evidence="3">In the N-terminal section; belongs to the HFCD (homo-oligomeric flavin containing Cys decarboxylase) superfamily.</text>
</comment>
<comment type="catalytic activity">
    <reaction evidence="3">
        <text>N-[(R)-4-phosphopantothenoyl]-L-cysteine + H(+) = (R)-4'-phosphopantetheine + CO2</text>
        <dbReference type="Rhea" id="RHEA:16793"/>
        <dbReference type="ChEBI" id="CHEBI:15378"/>
        <dbReference type="ChEBI" id="CHEBI:16526"/>
        <dbReference type="ChEBI" id="CHEBI:59458"/>
        <dbReference type="ChEBI" id="CHEBI:61723"/>
        <dbReference type="EC" id="4.1.1.36"/>
    </reaction>
</comment>
<dbReference type="Pfam" id="PF02441">
    <property type="entry name" value="Flavoprotein"/>
    <property type="match status" value="1"/>
</dbReference>
<protein>
    <recommendedName>
        <fullName evidence="3">Coenzyme A biosynthesis bifunctional protein CoaBC</fullName>
    </recommendedName>
    <alternativeName>
        <fullName evidence="3">DNA/pantothenate metabolism flavoprotein</fullName>
    </alternativeName>
    <alternativeName>
        <fullName evidence="3">Phosphopantothenoylcysteine synthetase/decarboxylase</fullName>
        <shortName evidence="3">PPCS-PPCDC</shortName>
    </alternativeName>
    <domain>
        <recommendedName>
            <fullName evidence="3">Phosphopantothenoylcysteine decarboxylase</fullName>
            <shortName evidence="3">PPC decarboxylase</shortName>
            <shortName evidence="3">PPC-DC</shortName>
            <ecNumber evidence="3">4.1.1.36</ecNumber>
        </recommendedName>
        <alternativeName>
            <fullName evidence="3">CoaC</fullName>
        </alternativeName>
    </domain>
    <domain>
        <recommendedName>
            <fullName evidence="3">Phosphopantothenate--cysteine ligase</fullName>
            <ecNumber evidence="3">6.3.2.5</ecNumber>
        </recommendedName>
        <alternativeName>
            <fullName evidence="3">CoaB</fullName>
        </alternativeName>
        <alternativeName>
            <fullName evidence="3">Phosphopantothenoylcysteine synthetase</fullName>
            <shortName evidence="3">PPC synthetase</shortName>
            <shortName evidence="3">PPC-S</shortName>
        </alternativeName>
    </domain>
</protein>
<accession>A0A850GYZ1</accession>
<evidence type="ECO:0000259" key="5">
    <source>
        <dbReference type="Pfam" id="PF02441"/>
    </source>
</evidence>
<dbReference type="GO" id="GO:0046872">
    <property type="term" value="F:metal ion binding"/>
    <property type="evidence" value="ECO:0007669"/>
    <property type="project" value="UniProtKB-KW"/>
</dbReference>
<keyword evidence="8" id="KW-1185">Reference proteome</keyword>
<comment type="cofactor">
    <cofactor evidence="3">
        <name>FMN</name>
        <dbReference type="ChEBI" id="CHEBI:58210"/>
    </cofactor>
    <text evidence="3">Binds 1 FMN per subunit.</text>
</comment>
<dbReference type="Gene3D" id="3.40.50.10300">
    <property type="entry name" value="CoaB-like"/>
    <property type="match status" value="1"/>
</dbReference>
<feature type="binding site" evidence="3">
    <location>
        <position position="473"/>
    </location>
    <ligand>
        <name>CTP</name>
        <dbReference type="ChEBI" id="CHEBI:37563"/>
    </ligand>
</feature>
<dbReference type="HAMAP" id="MF_02225">
    <property type="entry name" value="CoaBC"/>
    <property type="match status" value="1"/>
</dbReference>
<dbReference type="InterPro" id="IPR003382">
    <property type="entry name" value="Flavoprotein"/>
</dbReference>
<keyword evidence="3" id="KW-0511">Multifunctional enzyme</keyword>
<dbReference type="Gene3D" id="3.40.50.1950">
    <property type="entry name" value="Flavin prenyltransferase-like"/>
    <property type="match status" value="1"/>
</dbReference>
<comment type="pathway">
    <text evidence="3">Cofactor biosynthesis; coenzyme A biosynthesis; CoA from (R)-pantothenate: step 2/5.</text>
</comment>
<keyword evidence="3" id="KW-0285">Flavoprotein</keyword>
<dbReference type="SUPFAM" id="SSF52507">
    <property type="entry name" value="Homo-oligomeric flavin-containing Cys decarboxylases, HFCD"/>
    <property type="match status" value="1"/>
</dbReference>
<name>A0A850GYZ1_9SPHN</name>
<comment type="caution">
    <text evidence="3">Lacks conserved residue(s) required for the propagation of feature annotation.</text>
</comment>
<feature type="region of interest" description="Phosphopantothenoylcysteine decarboxylase" evidence="3">
    <location>
        <begin position="1"/>
        <end position="385"/>
    </location>
</feature>
<feature type="region of interest" description="Disordered" evidence="4">
    <location>
        <begin position="290"/>
        <end position="323"/>
    </location>
</feature>
<feature type="binding site" evidence="3">
    <location>
        <begin position="500"/>
        <end position="503"/>
    </location>
    <ligand>
        <name>CTP</name>
        <dbReference type="ChEBI" id="CHEBI:37563"/>
    </ligand>
</feature>
<comment type="cofactor">
    <cofactor evidence="3">
        <name>Mg(2+)</name>
        <dbReference type="ChEBI" id="CHEBI:18420"/>
    </cofactor>
</comment>
<evidence type="ECO:0000259" key="6">
    <source>
        <dbReference type="Pfam" id="PF04127"/>
    </source>
</evidence>